<sequence length="74" mass="8807">MFVNAPITPKKILVDEKDCSEEYVLNIIFISSNDELIRRWESYIMLGELRKRFTRVHYRNQLIMSEKGSIFIPA</sequence>
<proteinExistence type="predicted"/>
<accession>A0A2H1WLU1</accession>
<name>A0A2H1WLU1_SPOFR</name>
<reference evidence="1" key="1">
    <citation type="submission" date="2016-07" db="EMBL/GenBank/DDBJ databases">
        <authorList>
            <person name="Bretaudeau A."/>
        </authorList>
    </citation>
    <scope>NUCLEOTIDE SEQUENCE</scope>
    <source>
        <strain evidence="1">Rice</strain>
        <tissue evidence="1">Whole body</tissue>
    </source>
</reference>
<organism evidence="1">
    <name type="scientific">Spodoptera frugiperda</name>
    <name type="common">Fall armyworm</name>
    <dbReference type="NCBI Taxonomy" id="7108"/>
    <lineage>
        <taxon>Eukaryota</taxon>
        <taxon>Metazoa</taxon>
        <taxon>Ecdysozoa</taxon>
        <taxon>Arthropoda</taxon>
        <taxon>Hexapoda</taxon>
        <taxon>Insecta</taxon>
        <taxon>Pterygota</taxon>
        <taxon>Neoptera</taxon>
        <taxon>Endopterygota</taxon>
        <taxon>Lepidoptera</taxon>
        <taxon>Glossata</taxon>
        <taxon>Ditrysia</taxon>
        <taxon>Noctuoidea</taxon>
        <taxon>Noctuidae</taxon>
        <taxon>Amphipyrinae</taxon>
        <taxon>Spodoptera</taxon>
    </lineage>
</organism>
<evidence type="ECO:0000313" key="1">
    <source>
        <dbReference type="EMBL" id="SOQ54029.1"/>
    </source>
</evidence>
<protein>
    <submittedName>
        <fullName evidence="1">SFRICE_020143</fullName>
    </submittedName>
</protein>
<gene>
    <name evidence="1" type="ORF">SFRICE_020143</name>
</gene>
<dbReference type="EMBL" id="ODYU01009530">
    <property type="protein sequence ID" value="SOQ54029.1"/>
    <property type="molecule type" value="Genomic_DNA"/>
</dbReference>
<dbReference type="AlphaFoldDB" id="A0A2H1WLU1"/>